<dbReference type="Proteomes" id="UP000286288">
    <property type="component" value="Unassembled WGS sequence"/>
</dbReference>
<dbReference type="EMBL" id="QRMZ01000021">
    <property type="protein sequence ID" value="RHK05282.1"/>
    <property type="molecule type" value="Genomic_DNA"/>
</dbReference>
<dbReference type="PANTHER" id="PTHR43479:SF11">
    <property type="entry name" value="ACREF_ENVCD OPERON REPRESSOR-RELATED"/>
    <property type="match status" value="1"/>
</dbReference>
<dbReference type="InterPro" id="IPR009057">
    <property type="entry name" value="Homeodomain-like_sf"/>
</dbReference>
<reference evidence="4 7" key="2">
    <citation type="submission" date="2023-03" db="EMBL/GenBank/DDBJ databases">
        <authorList>
            <person name="Shen W."/>
            <person name="Cai J."/>
        </authorList>
    </citation>
    <scope>NUCLEOTIDE SEQUENCE [LARGE SCALE GENOMIC DNA]</scope>
    <source>
        <strain evidence="4 7">B516</strain>
    </source>
</reference>
<dbReference type="Pfam" id="PF14278">
    <property type="entry name" value="TetR_C_8"/>
    <property type="match status" value="1"/>
</dbReference>
<evidence type="ECO:0000256" key="2">
    <source>
        <dbReference type="PROSITE-ProRule" id="PRU00335"/>
    </source>
</evidence>
<reference evidence="5 6" key="1">
    <citation type="submission" date="2018-08" db="EMBL/GenBank/DDBJ databases">
        <title>A genome reference for cultivated species of the human gut microbiota.</title>
        <authorList>
            <person name="Zou Y."/>
            <person name="Xue W."/>
            <person name="Luo G."/>
        </authorList>
    </citation>
    <scope>NUCLEOTIDE SEQUENCE [LARGE SCALE GENOMIC DNA]</scope>
    <source>
        <strain evidence="5 6">AF48-16</strain>
    </source>
</reference>
<comment type="caution">
    <text evidence="5">The sequence shown here is derived from an EMBL/GenBank/DDBJ whole genome shotgun (WGS) entry which is preliminary data.</text>
</comment>
<dbReference type="SUPFAM" id="SSF46689">
    <property type="entry name" value="Homeodomain-like"/>
    <property type="match status" value="1"/>
</dbReference>
<feature type="domain" description="HTH tetR-type" evidence="3">
    <location>
        <begin position="33"/>
        <end position="93"/>
    </location>
</feature>
<name>A0A1G9AF79_ENTCA</name>
<dbReference type="InterPro" id="IPR050624">
    <property type="entry name" value="HTH-type_Tx_Regulator"/>
</dbReference>
<evidence type="ECO:0000313" key="4">
    <source>
        <dbReference type="EMBL" id="MDT2984277.1"/>
    </source>
</evidence>
<dbReference type="AlphaFoldDB" id="A0A1G9AF79"/>
<dbReference type="GO" id="GO:0003677">
    <property type="term" value="F:DNA binding"/>
    <property type="evidence" value="ECO:0007669"/>
    <property type="project" value="UniProtKB-UniRule"/>
</dbReference>
<accession>A0A1G9AF79</accession>
<proteinExistence type="predicted"/>
<protein>
    <submittedName>
        <fullName evidence="5">TetR/AcrR family transcriptional regulator</fullName>
    </submittedName>
</protein>
<keyword evidence="1 2" id="KW-0238">DNA-binding</keyword>
<dbReference type="OrthoDB" id="9810250at2"/>
<dbReference type="PROSITE" id="PS50977">
    <property type="entry name" value="HTH_TETR_2"/>
    <property type="match status" value="1"/>
</dbReference>
<organism evidence="5 6">
    <name type="scientific">Enterococcus casseliflavus</name>
    <name type="common">Enterococcus flavescens</name>
    <dbReference type="NCBI Taxonomy" id="37734"/>
    <lineage>
        <taxon>Bacteria</taxon>
        <taxon>Bacillati</taxon>
        <taxon>Bacillota</taxon>
        <taxon>Bacilli</taxon>
        <taxon>Lactobacillales</taxon>
        <taxon>Enterococcaceae</taxon>
        <taxon>Enterococcus</taxon>
    </lineage>
</organism>
<dbReference type="InterPro" id="IPR001647">
    <property type="entry name" value="HTH_TetR"/>
</dbReference>
<dbReference type="InterPro" id="IPR039532">
    <property type="entry name" value="TetR_C_Firmicutes"/>
</dbReference>
<evidence type="ECO:0000256" key="1">
    <source>
        <dbReference type="ARBA" id="ARBA00023125"/>
    </source>
</evidence>
<dbReference type="Proteomes" id="UP001253851">
    <property type="component" value="Unassembled WGS sequence"/>
</dbReference>
<dbReference type="PANTHER" id="PTHR43479">
    <property type="entry name" value="ACREF/ENVCD OPERON REPRESSOR-RELATED"/>
    <property type="match status" value="1"/>
</dbReference>
<evidence type="ECO:0000313" key="7">
    <source>
        <dbReference type="Proteomes" id="UP001253851"/>
    </source>
</evidence>
<dbReference type="RefSeq" id="WP_060791711.1">
    <property type="nucleotide sequence ID" value="NZ_BAAAXK010000013.1"/>
</dbReference>
<feature type="DNA-binding region" description="H-T-H motif" evidence="2">
    <location>
        <begin position="56"/>
        <end position="75"/>
    </location>
</feature>
<dbReference type="Pfam" id="PF00440">
    <property type="entry name" value="TetR_N"/>
    <property type="match status" value="1"/>
</dbReference>
<evidence type="ECO:0000259" key="3">
    <source>
        <dbReference type="PROSITE" id="PS50977"/>
    </source>
</evidence>
<evidence type="ECO:0000313" key="6">
    <source>
        <dbReference type="Proteomes" id="UP000286288"/>
    </source>
</evidence>
<gene>
    <name evidence="5" type="ORF">DW084_14170</name>
    <name evidence="4" type="ORF">P7I34_16585</name>
</gene>
<evidence type="ECO:0000313" key="5">
    <source>
        <dbReference type="EMBL" id="RHK05282.1"/>
    </source>
</evidence>
<dbReference type="EMBL" id="JARQDZ010000016">
    <property type="protein sequence ID" value="MDT2984277.1"/>
    <property type="molecule type" value="Genomic_DNA"/>
</dbReference>
<sequence>MLTYLSLNRQILIKCTEKRGNDMVGTVGNRRTIYSKKVIRRAFQELLLEKEYRKITIKEIAERADINRGTFYKYYKDTAALLEEIEGELVEQIASNLQQENLSLDLWLEKLLTILYENPSTTHLILLNNSHLLNLLLSEIKPETLKRFAQYFQDASEEELELCLSFFVCGSIGLIERWLKDFSTMPPKAVAELLIQIFVTNVYEDKKG</sequence>
<dbReference type="Gene3D" id="1.10.357.10">
    <property type="entry name" value="Tetracycline Repressor, domain 2"/>
    <property type="match status" value="1"/>
</dbReference>